<dbReference type="GO" id="GO:0032993">
    <property type="term" value="C:protein-DNA complex"/>
    <property type="evidence" value="ECO:0007669"/>
    <property type="project" value="TreeGrafter"/>
</dbReference>
<organism evidence="9">
    <name type="scientific">Caldithrix abyssi</name>
    <dbReference type="NCBI Taxonomy" id="187145"/>
    <lineage>
        <taxon>Bacteria</taxon>
        <taxon>Pseudomonadati</taxon>
        <taxon>Calditrichota</taxon>
        <taxon>Calditrichia</taxon>
        <taxon>Calditrichales</taxon>
        <taxon>Calditrichaceae</taxon>
        <taxon>Caldithrix</taxon>
    </lineage>
</organism>
<evidence type="ECO:0000256" key="6">
    <source>
        <dbReference type="PROSITE-ProRule" id="PRU00169"/>
    </source>
</evidence>
<dbReference type="InterPro" id="IPR011006">
    <property type="entry name" value="CheY-like_superfamily"/>
</dbReference>
<keyword evidence="4" id="KW-0238">DNA-binding</keyword>
<dbReference type="NCBIfam" id="TIGR00254">
    <property type="entry name" value="GGDEF"/>
    <property type="match status" value="1"/>
</dbReference>
<feature type="modified residue" description="4-aspartylphosphate" evidence="6">
    <location>
        <position position="58"/>
    </location>
</feature>
<evidence type="ECO:0000256" key="2">
    <source>
        <dbReference type="ARBA" id="ARBA00023012"/>
    </source>
</evidence>
<keyword evidence="3" id="KW-0805">Transcription regulation</keyword>
<keyword evidence="1 6" id="KW-0597">Phosphoprotein</keyword>
<dbReference type="GO" id="GO:0006355">
    <property type="term" value="P:regulation of DNA-templated transcription"/>
    <property type="evidence" value="ECO:0007669"/>
    <property type="project" value="TreeGrafter"/>
</dbReference>
<evidence type="ECO:0000259" key="8">
    <source>
        <dbReference type="PROSITE" id="PS50887"/>
    </source>
</evidence>
<keyword evidence="2" id="KW-0902">Two-component regulatory system</keyword>
<dbReference type="InterPro" id="IPR000160">
    <property type="entry name" value="GGDEF_dom"/>
</dbReference>
<feature type="domain" description="Response regulatory" evidence="7">
    <location>
        <begin position="9"/>
        <end position="125"/>
    </location>
</feature>
<dbReference type="GO" id="GO:0000976">
    <property type="term" value="F:transcription cis-regulatory region binding"/>
    <property type="evidence" value="ECO:0007669"/>
    <property type="project" value="TreeGrafter"/>
</dbReference>
<dbReference type="CDD" id="cd01949">
    <property type="entry name" value="GGDEF"/>
    <property type="match status" value="1"/>
</dbReference>
<dbReference type="PANTHER" id="PTHR48111:SF1">
    <property type="entry name" value="TWO-COMPONENT RESPONSE REGULATOR ORR33"/>
    <property type="match status" value="1"/>
</dbReference>
<dbReference type="SMART" id="SM00267">
    <property type="entry name" value="GGDEF"/>
    <property type="match status" value="1"/>
</dbReference>
<comment type="caution">
    <text evidence="9">The sequence shown here is derived from an EMBL/GenBank/DDBJ whole genome shotgun (WGS) entry which is preliminary data.</text>
</comment>
<dbReference type="PROSITE" id="PS50110">
    <property type="entry name" value="RESPONSE_REGULATORY"/>
    <property type="match status" value="1"/>
</dbReference>
<dbReference type="PANTHER" id="PTHR48111">
    <property type="entry name" value="REGULATOR OF RPOS"/>
    <property type="match status" value="1"/>
</dbReference>
<evidence type="ECO:0000259" key="7">
    <source>
        <dbReference type="PROSITE" id="PS50110"/>
    </source>
</evidence>
<name>A0A7V4U2X2_CALAY</name>
<dbReference type="SUPFAM" id="SSF52172">
    <property type="entry name" value="CheY-like"/>
    <property type="match status" value="1"/>
</dbReference>
<dbReference type="Pfam" id="PF00990">
    <property type="entry name" value="GGDEF"/>
    <property type="match status" value="1"/>
</dbReference>
<proteinExistence type="predicted"/>
<accession>A0A7V4U2X2</accession>
<dbReference type="InterPro" id="IPR029787">
    <property type="entry name" value="Nucleotide_cyclase"/>
</dbReference>
<evidence type="ECO:0000256" key="1">
    <source>
        <dbReference type="ARBA" id="ARBA00022553"/>
    </source>
</evidence>
<evidence type="ECO:0000256" key="4">
    <source>
        <dbReference type="ARBA" id="ARBA00023125"/>
    </source>
</evidence>
<dbReference type="SMART" id="SM00448">
    <property type="entry name" value="REC"/>
    <property type="match status" value="1"/>
</dbReference>
<dbReference type="InterPro" id="IPR001789">
    <property type="entry name" value="Sig_transdc_resp-reg_receiver"/>
</dbReference>
<reference evidence="9" key="1">
    <citation type="journal article" date="2020" name="mSystems">
        <title>Genome- and Community-Level Interaction Insights into Carbon Utilization and Element Cycling Functions of Hydrothermarchaeota in Hydrothermal Sediment.</title>
        <authorList>
            <person name="Zhou Z."/>
            <person name="Liu Y."/>
            <person name="Xu W."/>
            <person name="Pan J."/>
            <person name="Luo Z.H."/>
            <person name="Li M."/>
        </authorList>
    </citation>
    <scope>NUCLEOTIDE SEQUENCE [LARGE SCALE GENOMIC DNA]</scope>
    <source>
        <strain evidence="9">HyVt-577</strain>
    </source>
</reference>
<dbReference type="GO" id="GO:0000156">
    <property type="term" value="F:phosphorelay response regulator activity"/>
    <property type="evidence" value="ECO:0007669"/>
    <property type="project" value="TreeGrafter"/>
</dbReference>
<dbReference type="AlphaFoldDB" id="A0A7V4U2X2"/>
<keyword evidence="5" id="KW-0804">Transcription</keyword>
<feature type="domain" description="GGDEF" evidence="8">
    <location>
        <begin position="158"/>
        <end position="311"/>
    </location>
</feature>
<evidence type="ECO:0000313" key="9">
    <source>
        <dbReference type="EMBL" id="HGY57000.1"/>
    </source>
</evidence>
<evidence type="ECO:0000256" key="5">
    <source>
        <dbReference type="ARBA" id="ARBA00023163"/>
    </source>
</evidence>
<dbReference type="EMBL" id="DRQG01000142">
    <property type="protein sequence ID" value="HGY57000.1"/>
    <property type="molecule type" value="Genomic_DNA"/>
</dbReference>
<protein>
    <submittedName>
        <fullName evidence="9">Response regulator</fullName>
    </submittedName>
</protein>
<sequence length="315" mass="35601">MAAMTSKEIIMLVDDEEEARFLWEATVRQFGYEVIPLAGGEEALSCLDEIRPDLVLLDLNMPGMDGHEVCRRIKGQPRFSKLPVLILTSSDDLNDKLYSFDEGADDYITKEMDPQEIEKRIEAVLRRYRQNLDSNPLTHLPGNNLIQREIQTRIDQGQSFSVGYCDLDNFKAYNDAYGFMEGDRVIRFCADVLTDAIREEGNRDDFIGHIGGDDYVFITTPDKAEAVCLRIVQKIDAGIKQFYNSDDARRGYIVAHNRQGQRQQFPLVGISIAVVSNAHRPLRAPAEVSKIAGELKKAAKQKEGSVYVFDQRTGD</sequence>
<dbReference type="Pfam" id="PF00072">
    <property type="entry name" value="Response_reg"/>
    <property type="match status" value="1"/>
</dbReference>
<dbReference type="Gene3D" id="3.40.50.2300">
    <property type="match status" value="1"/>
</dbReference>
<gene>
    <name evidence="9" type="ORF">ENK44_14930</name>
</gene>
<dbReference type="SUPFAM" id="SSF55073">
    <property type="entry name" value="Nucleotide cyclase"/>
    <property type="match status" value="1"/>
</dbReference>
<dbReference type="InterPro" id="IPR043128">
    <property type="entry name" value="Rev_trsase/Diguanyl_cyclase"/>
</dbReference>
<dbReference type="Proteomes" id="UP000885779">
    <property type="component" value="Unassembled WGS sequence"/>
</dbReference>
<dbReference type="InterPro" id="IPR039420">
    <property type="entry name" value="WalR-like"/>
</dbReference>
<dbReference type="PROSITE" id="PS50887">
    <property type="entry name" value="GGDEF"/>
    <property type="match status" value="1"/>
</dbReference>
<dbReference type="Gene3D" id="3.30.70.270">
    <property type="match status" value="1"/>
</dbReference>
<dbReference type="GO" id="GO:0005829">
    <property type="term" value="C:cytosol"/>
    <property type="evidence" value="ECO:0007669"/>
    <property type="project" value="TreeGrafter"/>
</dbReference>
<evidence type="ECO:0000256" key="3">
    <source>
        <dbReference type="ARBA" id="ARBA00023015"/>
    </source>
</evidence>